<keyword evidence="4" id="KW-1185">Reference proteome</keyword>
<dbReference type="NCBIfam" id="TIGR01764">
    <property type="entry name" value="excise"/>
    <property type="match status" value="1"/>
</dbReference>
<dbReference type="Gene3D" id="1.10.1660.10">
    <property type="match status" value="1"/>
</dbReference>
<dbReference type="GO" id="GO:0000160">
    <property type="term" value="P:phosphorelay signal transduction system"/>
    <property type="evidence" value="ECO:0007669"/>
    <property type="project" value="InterPro"/>
</dbReference>
<dbReference type="Pfam" id="PF00072">
    <property type="entry name" value="Response_reg"/>
    <property type="match status" value="1"/>
</dbReference>
<dbReference type="Proteomes" id="UP000269265">
    <property type="component" value="Unassembled WGS sequence"/>
</dbReference>
<gene>
    <name evidence="3" type="ORF">EIP75_18855</name>
</gene>
<evidence type="ECO:0000313" key="3">
    <source>
        <dbReference type="EMBL" id="RRS02827.1"/>
    </source>
</evidence>
<protein>
    <submittedName>
        <fullName evidence="3">Helix-turn-helix domain-containing protein</fullName>
    </submittedName>
</protein>
<dbReference type="InterPro" id="IPR041657">
    <property type="entry name" value="HTH_17"/>
</dbReference>
<dbReference type="CDD" id="cd04762">
    <property type="entry name" value="HTH_MerR-trunc"/>
    <property type="match status" value="1"/>
</dbReference>
<dbReference type="InterPro" id="IPR009061">
    <property type="entry name" value="DNA-bd_dom_put_sf"/>
</dbReference>
<reference evidence="3 4" key="1">
    <citation type="submission" date="2018-12" db="EMBL/GenBank/DDBJ databases">
        <title>The whole draft genome of Aquabacterium sp. SJQ9.</title>
        <authorList>
            <person name="Sun L."/>
            <person name="Gao X."/>
            <person name="Chen W."/>
            <person name="Huang K."/>
        </authorList>
    </citation>
    <scope>NUCLEOTIDE SEQUENCE [LARGE SCALE GENOMIC DNA]</scope>
    <source>
        <strain evidence="3 4">SJQ9</strain>
    </source>
</reference>
<name>A0A3R8SZS1_9BURK</name>
<dbReference type="Pfam" id="PF12728">
    <property type="entry name" value="HTH_17"/>
    <property type="match status" value="1"/>
</dbReference>
<dbReference type="GO" id="GO:0003677">
    <property type="term" value="F:DNA binding"/>
    <property type="evidence" value="ECO:0007669"/>
    <property type="project" value="InterPro"/>
</dbReference>
<accession>A0A3R8SZS1</accession>
<dbReference type="EMBL" id="RSED01000018">
    <property type="protein sequence ID" value="RRS02827.1"/>
    <property type="molecule type" value="Genomic_DNA"/>
</dbReference>
<sequence>MSQVIPLGPASRMLTTREAATRLGVSLRTVQLWVEASILPAARTPGGHRRIPYNAVEALAMSMGLESLGSPGVAPTVASAAPPQHADVRPLRIVLVAQERPWLAACVSALEVFGESVAVETADNGYVALLRIGQEPPDLLVTTLELPGMDGLQMLSTLETCESLGGMRVWALTSQTPEQLSARGGLPPMVETLSLPVSPEALAIRTGRWVLARQSTEHNIRRDLRQE</sequence>
<evidence type="ECO:0000313" key="4">
    <source>
        <dbReference type="Proteomes" id="UP000269265"/>
    </source>
</evidence>
<dbReference type="InterPro" id="IPR010093">
    <property type="entry name" value="SinI_DNA-bd"/>
</dbReference>
<dbReference type="AlphaFoldDB" id="A0A3R8SZS1"/>
<dbReference type="SUPFAM" id="SSF52172">
    <property type="entry name" value="CheY-like"/>
    <property type="match status" value="1"/>
</dbReference>
<dbReference type="Gene3D" id="3.40.50.2300">
    <property type="match status" value="1"/>
</dbReference>
<dbReference type="InterPro" id="IPR001789">
    <property type="entry name" value="Sig_transdc_resp-reg_receiver"/>
</dbReference>
<comment type="caution">
    <text evidence="3">The sequence shown here is derived from an EMBL/GenBank/DDBJ whole genome shotgun (WGS) entry which is preliminary data.</text>
</comment>
<organism evidence="3 4">
    <name type="scientific">Aquabacterium soli</name>
    <dbReference type="NCBI Taxonomy" id="2493092"/>
    <lineage>
        <taxon>Bacteria</taxon>
        <taxon>Pseudomonadati</taxon>
        <taxon>Pseudomonadota</taxon>
        <taxon>Betaproteobacteria</taxon>
        <taxon>Burkholderiales</taxon>
        <taxon>Aquabacterium</taxon>
    </lineage>
</organism>
<dbReference type="PROSITE" id="PS50110">
    <property type="entry name" value="RESPONSE_REGULATORY"/>
    <property type="match status" value="1"/>
</dbReference>
<evidence type="ECO:0000256" key="1">
    <source>
        <dbReference type="PROSITE-ProRule" id="PRU00169"/>
    </source>
</evidence>
<feature type="domain" description="Response regulatory" evidence="2">
    <location>
        <begin position="92"/>
        <end position="210"/>
    </location>
</feature>
<dbReference type="CDD" id="cd00156">
    <property type="entry name" value="REC"/>
    <property type="match status" value="1"/>
</dbReference>
<proteinExistence type="predicted"/>
<evidence type="ECO:0000259" key="2">
    <source>
        <dbReference type="PROSITE" id="PS50110"/>
    </source>
</evidence>
<dbReference type="InterPro" id="IPR011006">
    <property type="entry name" value="CheY-like_superfamily"/>
</dbReference>
<dbReference type="OrthoDB" id="5416564at2"/>
<comment type="caution">
    <text evidence="1">Lacks conserved residue(s) required for the propagation of feature annotation.</text>
</comment>
<dbReference type="SUPFAM" id="SSF46955">
    <property type="entry name" value="Putative DNA-binding domain"/>
    <property type="match status" value="1"/>
</dbReference>
<dbReference type="SMART" id="SM00448">
    <property type="entry name" value="REC"/>
    <property type="match status" value="1"/>
</dbReference>